<dbReference type="EMBL" id="AAQR03060631">
    <property type="status" value="NOT_ANNOTATED_CDS"/>
    <property type="molecule type" value="Genomic_DNA"/>
</dbReference>
<dbReference type="AlphaFoldDB" id="H0XN27"/>
<protein>
    <submittedName>
        <fullName evidence="2">BCL2 interacting protein 5</fullName>
    </submittedName>
</protein>
<feature type="compositionally biased region" description="Basic and acidic residues" evidence="1">
    <location>
        <begin position="226"/>
        <end position="238"/>
    </location>
</feature>
<dbReference type="OMA" id="WTTSDWA"/>
<dbReference type="PANTHER" id="PTHR22435:SF0">
    <property type="entry name" value="PROTEIN BNIP5"/>
    <property type="match status" value="1"/>
</dbReference>
<evidence type="ECO:0000313" key="3">
    <source>
        <dbReference type="Proteomes" id="UP000005225"/>
    </source>
</evidence>
<feature type="region of interest" description="Disordered" evidence="1">
    <location>
        <begin position="399"/>
        <end position="533"/>
    </location>
</feature>
<feature type="compositionally biased region" description="Basic residues" evidence="1">
    <location>
        <begin position="1"/>
        <end position="16"/>
    </location>
</feature>
<dbReference type="HOGENOM" id="CLU_028338_0_0_1"/>
<dbReference type="eggNOG" id="ENOG502T262">
    <property type="taxonomic scope" value="Eukaryota"/>
</dbReference>
<dbReference type="Pfam" id="PF15661">
    <property type="entry name" value="CF222"/>
    <property type="match status" value="1"/>
</dbReference>
<proteinExistence type="predicted"/>
<feature type="region of interest" description="Disordered" evidence="1">
    <location>
        <begin position="260"/>
        <end position="386"/>
    </location>
</feature>
<dbReference type="GeneTree" id="ENSGT00390000001176"/>
<dbReference type="PANTHER" id="PTHR22435">
    <property type="entry name" value="CHROMOSOME 6 OPEN READING FRAME 222"/>
    <property type="match status" value="1"/>
</dbReference>
<reference evidence="2" key="2">
    <citation type="submission" date="2025-08" db="UniProtKB">
        <authorList>
            <consortium name="Ensembl"/>
        </authorList>
    </citation>
    <scope>IDENTIFICATION</scope>
</reference>
<accession>H0XN27</accession>
<dbReference type="FunCoup" id="H0XN27">
    <property type="interactions" value="3"/>
</dbReference>
<feature type="compositionally biased region" description="Basic and acidic residues" evidence="1">
    <location>
        <begin position="399"/>
        <end position="412"/>
    </location>
</feature>
<feature type="compositionally biased region" description="Basic and acidic residues" evidence="1">
    <location>
        <begin position="159"/>
        <end position="173"/>
    </location>
</feature>
<evidence type="ECO:0000313" key="2">
    <source>
        <dbReference type="Ensembl" id="ENSOGAP00000017518.1"/>
    </source>
</evidence>
<dbReference type="InterPro" id="IPR031362">
    <property type="entry name" value="BNIP5"/>
</dbReference>
<feature type="compositionally biased region" description="Basic residues" evidence="1">
    <location>
        <begin position="141"/>
        <end position="158"/>
    </location>
</feature>
<sequence length="648" mass="71401">MENPRCLRKPVANRRTKSLDRLQAPRKDSESRDGQCLSVATASSRKTPRRTASDGARRSTEAQGPVAAALTLEETREFLSNEQSPPQDTKDKAQQGWLKKMLNFFLRTGPEEPREKASRQTKGKEGPVHLTESPREPDLKKKAHDKKASRKKHGHKKHVAEEPKGAHDEDARGPEAGLSKTAAALHSEEVDLGPARGGREDSDLHQSLVVEESGAAALNVSPQASDHQREEIKKPDKDAIIKMIVELLKKVGDQWEEEQLRAPQPVVAMQNPVPASRKKSQEKKSSPKRDFSKKHSSEEPKRAGATDVSTLEARPPKRPSFLPLHLPQCVGGHRPSISSSLGLEEPEVQGVLSTDSGSSSPFKPSTQPESQRPGEELQPDRASESKEFIQKIVALLHDAEEQGREKQTHIQEVEATVESLAPPCRRKSQEKKSSFRRGFSSKKHSSKEHQKAGSSGATGAASPEARRPKRPSYLPMCVGGHRPSTSSSLDPECSEFQEPSPAEGGPVGISEAPSKARSHKPEGGPQQDGASEEKEVIIQKLVVLLQEVDGQLGQQIRRHPSFKKFFYEFSDSSLNKLVATLCSQAAHFSELDKNLAKRPYQLGFGMANKFANHKSHAFSILMGLRSHYSSTQFPYRESQLNITSQSPD</sequence>
<feature type="compositionally biased region" description="Basic and acidic residues" evidence="1">
    <location>
        <begin position="282"/>
        <end position="304"/>
    </location>
</feature>
<dbReference type="Ensembl" id="ENSOGAT00000033228.1">
    <property type="protein sequence ID" value="ENSOGAP00000017518.1"/>
    <property type="gene ID" value="ENSOGAG00000031171.1"/>
</dbReference>
<dbReference type="InParanoid" id="H0XN27"/>
<feature type="compositionally biased region" description="Basic and acidic residues" evidence="1">
    <location>
        <begin position="372"/>
        <end position="386"/>
    </location>
</feature>
<dbReference type="EMBL" id="AAQR03060630">
    <property type="status" value="NOT_ANNOTATED_CDS"/>
    <property type="molecule type" value="Genomic_DNA"/>
</dbReference>
<feature type="compositionally biased region" description="Low complexity" evidence="1">
    <location>
        <begin position="452"/>
        <end position="462"/>
    </location>
</feature>
<gene>
    <name evidence="2" type="primary">BNIP5</name>
</gene>
<organism evidence="2 3">
    <name type="scientific">Otolemur garnettii</name>
    <name type="common">Small-eared galago</name>
    <name type="synonym">Garnett's greater bushbaby</name>
    <dbReference type="NCBI Taxonomy" id="30611"/>
    <lineage>
        <taxon>Eukaryota</taxon>
        <taxon>Metazoa</taxon>
        <taxon>Chordata</taxon>
        <taxon>Craniata</taxon>
        <taxon>Vertebrata</taxon>
        <taxon>Euteleostomi</taxon>
        <taxon>Mammalia</taxon>
        <taxon>Eutheria</taxon>
        <taxon>Euarchontoglires</taxon>
        <taxon>Primates</taxon>
        <taxon>Strepsirrhini</taxon>
        <taxon>Lorisiformes</taxon>
        <taxon>Galagidae</taxon>
        <taxon>Otolemur</taxon>
    </lineage>
</organism>
<feature type="region of interest" description="Disordered" evidence="1">
    <location>
        <begin position="1"/>
        <end position="238"/>
    </location>
</feature>
<feature type="compositionally biased region" description="Basic and acidic residues" evidence="1">
    <location>
        <begin position="17"/>
        <end position="33"/>
    </location>
</feature>
<dbReference type="STRING" id="30611.ENSOGAP00000017518"/>
<reference evidence="2" key="3">
    <citation type="submission" date="2025-09" db="UniProtKB">
        <authorList>
            <consortium name="Ensembl"/>
        </authorList>
    </citation>
    <scope>IDENTIFICATION</scope>
</reference>
<name>H0XN27_OTOGA</name>
<reference evidence="3" key="1">
    <citation type="submission" date="2011-03" db="EMBL/GenBank/DDBJ databases">
        <title>Version 3 of the genome sequence of Otolemur garnettii (Bushbaby).</title>
        <authorList>
            <consortium name="The Broad Institute Genome Sequencing Platform"/>
            <person name="Di Palma F."/>
            <person name="Johnson J."/>
            <person name="Lander E.S."/>
            <person name="Lindblad-Toh K."/>
            <person name="Jaffe D.B."/>
            <person name="Gnerre S."/>
            <person name="MacCallum I."/>
            <person name="Przybylski D."/>
            <person name="Ribeiro F.J."/>
            <person name="Burton J.N."/>
            <person name="Walker B.J."/>
            <person name="Sharpe T."/>
            <person name="Hall G."/>
        </authorList>
    </citation>
    <scope>NUCLEOTIDE SEQUENCE [LARGE SCALE GENOMIC DNA]</scope>
</reference>
<feature type="compositionally biased region" description="Basic and acidic residues" evidence="1">
    <location>
        <begin position="51"/>
        <end position="60"/>
    </location>
</feature>
<feature type="compositionally biased region" description="Basic and acidic residues" evidence="1">
    <location>
        <begin position="109"/>
        <end position="140"/>
    </location>
</feature>
<feature type="compositionally biased region" description="Polar residues" evidence="1">
    <location>
        <begin position="351"/>
        <end position="370"/>
    </location>
</feature>
<dbReference type="Proteomes" id="UP000005225">
    <property type="component" value="Unassembled WGS sequence"/>
</dbReference>
<evidence type="ECO:0000256" key="1">
    <source>
        <dbReference type="SAM" id="MobiDB-lite"/>
    </source>
</evidence>
<keyword evidence="3" id="KW-1185">Reference proteome</keyword>